<comment type="caution">
    <text evidence="1">The sequence shown here is derived from an EMBL/GenBank/DDBJ whole genome shotgun (WGS) entry which is preliminary data.</text>
</comment>
<reference evidence="1" key="1">
    <citation type="submission" date="2021-10" db="EMBL/GenBank/DDBJ databases">
        <title>Tropical sea cucumber genome reveals ecological adaptation and Cuvierian tubules defense mechanism.</title>
        <authorList>
            <person name="Chen T."/>
        </authorList>
    </citation>
    <scope>NUCLEOTIDE SEQUENCE</scope>
    <source>
        <strain evidence="1">Nanhai2018</strain>
        <tissue evidence="1">Muscle</tissue>
    </source>
</reference>
<evidence type="ECO:0000313" key="1">
    <source>
        <dbReference type="EMBL" id="KAJ8043752.1"/>
    </source>
</evidence>
<dbReference type="EMBL" id="JAIZAY010000004">
    <property type="protein sequence ID" value="KAJ8043752.1"/>
    <property type="molecule type" value="Genomic_DNA"/>
</dbReference>
<accession>A0A9Q1HC21</accession>
<name>A0A9Q1HC21_HOLLE</name>
<keyword evidence="2" id="KW-1185">Reference proteome</keyword>
<dbReference type="OrthoDB" id="8052806at2759"/>
<evidence type="ECO:0000313" key="2">
    <source>
        <dbReference type="Proteomes" id="UP001152320"/>
    </source>
</evidence>
<dbReference type="PANTHER" id="PTHR47331">
    <property type="entry name" value="PHD-TYPE DOMAIN-CONTAINING PROTEIN"/>
    <property type="match status" value="1"/>
</dbReference>
<dbReference type="AlphaFoldDB" id="A0A9Q1HC21"/>
<dbReference type="Proteomes" id="UP001152320">
    <property type="component" value="Chromosome 4"/>
</dbReference>
<proteinExistence type="predicted"/>
<gene>
    <name evidence="1" type="ORF">HOLleu_10992</name>
</gene>
<organism evidence="1 2">
    <name type="scientific">Holothuria leucospilota</name>
    <name type="common">Black long sea cucumber</name>
    <name type="synonym">Mertensiothuria leucospilota</name>
    <dbReference type="NCBI Taxonomy" id="206669"/>
    <lineage>
        <taxon>Eukaryota</taxon>
        <taxon>Metazoa</taxon>
        <taxon>Echinodermata</taxon>
        <taxon>Eleutherozoa</taxon>
        <taxon>Echinozoa</taxon>
        <taxon>Holothuroidea</taxon>
        <taxon>Aspidochirotacea</taxon>
        <taxon>Aspidochirotida</taxon>
        <taxon>Holothuriidae</taxon>
        <taxon>Holothuria</taxon>
    </lineage>
</organism>
<sequence>MVRQNTYSNNTQYNRDDNRSLKKVGACPCCKEKHKLWNCLIFKSLTVDERWNVCTEKRLCFKCLGNHMAKYCKRQMNCKIDDRSSQSYVNSDVCNELNLSGPTEEVIVGTLNGKTTKFTSQNVNFDISPLHSSKKFRVNALVTNDVTGNLKATPWNTLSKDWENLRYIKFPEVNKSSNSIDMLIGNDNIYLHRVIEERWGRPREPIARLTPLGWTCVGLTTKAGRFRRDEAFFVHTCHASNNTTDTTDSLIRKFWEVEITGVNKPNMYTKEEVMADDIGSNSMVKNEKSGRYKVRLPWNENKSQLPPDNLYSAIKRLENVETKLKKNESLGKAYKNVIDSYVTKGHVKKVDETKETPGNQWFLPHFPVIKLDRETTKVRIVYDAAAKFQGISLNDAIHL</sequence>
<protein>
    <submittedName>
        <fullName evidence="1">Uncharacterized protein</fullName>
    </submittedName>
</protein>
<dbReference type="PANTHER" id="PTHR47331:SF5">
    <property type="entry name" value="RIBONUCLEASE H"/>
    <property type="match status" value="1"/>
</dbReference>